<sequence>MIGPYDVTLWGRSSKHLYFITKDGKKRALKDNLSKKELAMELGIGSEDAKVFREETWFLAYDMPIVNEEFVLEKFWKS</sequence>
<evidence type="ECO:0000313" key="1">
    <source>
        <dbReference type="EMBL" id="CAB4126370.1"/>
    </source>
</evidence>
<proteinExistence type="predicted"/>
<reference evidence="1" key="1">
    <citation type="submission" date="2020-04" db="EMBL/GenBank/DDBJ databases">
        <authorList>
            <person name="Chiriac C."/>
            <person name="Salcher M."/>
            <person name="Ghai R."/>
            <person name="Kavagutti S V."/>
        </authorList>
    </citation>
    <scope>NUCLEOTIDE SEQUENCE</scope>
</reference>
<accession>A0A6J5L1T2</accession>
<name>A0A6J5L1T2_9CAUD</name>
<dbReference type="EMBL" id="LR796195">
    <property type="protein sequence ID" value="CAB4126370.1"/>
    <property type="molecule type" value="Genomic_DNA"/>
</dbReference>
<protein>
    <submittedName>
        <fullName evidence="1">Uncharacterized protein</fullName>
    </submittedName>
</protein>
<organism evidence="1">
    <name type="scientific">uncultured Caudovirales phage</name>
    <dbReference type="NCBI Taxonomy" id="2100421"/>
    <lineage>
        <taxon>Viruses</taxon>
        <taxon>Duplodnaviria</taxon>
        <taxon>Heunggongvirae</taxon>
        <taxon>Uroviricota</taxon>
        <taxon>Caudoviricetes</taxon>
        <taxon>Peduoviridae</taxon>
        <taxon>Maltschvirus</taxon>
        <taxon>Maltschvirus maltsch</taxon>
    </lineage>
</organism>
<gene>
    <name evidence="1" type="ORF">UFOVP88_28</name>
</gene>